<protein>
    <submittedName>
        <fullName evidence="1">Uncharacterized protein</fullName>
    </submittedName>
</protein>
<accession>A0A1Y0B2T8</accession>
<dbReference type="AlphaFoldDB" id="A0A1Y0B2T8"/>
<name>A0A1Y0B2T8_9LAMI</name>
<reference evidence="1" key="1">
    <citation type="submission" date="2017-03" db="EMBL/GenBank/DDBJ databases">
        <title>The mitochondrial genome of the carnivorous plant Utricularia reniformis (Lentibulariaceae): structure, comparative analysis and evolutionary landmarks.</title>
        <authorList>
            <person name="Silva S.R."/>
            <person name="Alvarenga D.O."/>
            <person name="Michael T.P."/>
            <person name="Miranda V.F.O."/>
            <person name="Varani A.M."/>
        </authorList>
    </citation>
    <scope>NUCLEOTIDE SEQUENCE</scope>
</reference>
<sequence length="55" mass="6184">MLMGPLPVMNRILERECDTEKSFVFSLMLVVGLVGGVQANTMIQIKKTYPHDCTK</sequence>
<organism evidence="1">
    <name type="scientific">Utricularia reniformis</name>
    <dbReference type="NCBI Taxonomy" id="192314"/>
    <lineage>
        <taxon>Eukaryota</taxon>
        <taxon>Viridiplantae</taxon>
        <taxon>Streptophyta</taxon>
        <taxon>Embryophyta</taxon>
        <taxon>Tracheophyta</taxon>
        <taxon>Spermatophyta</taxon>
        <taxon>Magnoliopsida</taxon>
        <taxon>eudicotyledons</taxon>
        <taxon>Gunneridae</taxon>
        <taxon>Pentapetalae</taxon>
        <taxon>asterids</taxon>
        <taxon>lamiids</taxon>
        <taxon>Lamiales</taxon>
        <taxon>Lentibulariaceae</taxon>
        <taxon>Utricularia</taxon>
    </lineage>
</organism>
<dbReference type="EMBL" id="KY774314">
    <property type="protein sequence ID" value="ART31765.1"/>
    <property type="molecule type" value="Genomic_DNA"/>
</dbReference>
<evidence type="ECO:0000313" key="1">
    <source>
        <dbReference type="EMBL" id="ART31765.1"/>
    </source>
</evidence>
<gene>
    <name evidence="1" type="ORF">AEK19_MT1580</name>
</gene>
<geneLocation type="mitochondrion" evidence="1"/>
<proteinExistence type="predicted"/>
<keyword evidence="1" id="KW-0496">Mitochondrion</keyword>